<dbReference type="Proteomes" id="UP000070054">
    <property type="component" value="Unassembled WGS sequence"/>
</dbReference>
<feature type="region of interest" description="Disordered" evidence="1">
    <location>
        <begin position="49"/>
        <end position="194"/>
    </location>
</feature>
<feature type="compositionally biased region" description="Low complexity" evidence="1">
    <location>
        <begin position="163"/>
        <end position="179"/>
    </location>
</feature>
<reference evidence="2 3" key="1">
    <citation type="submission" date="2014-02" db="EMBL/GenBank/DDBJ databases">
        <title>The genome sequence of Colletotrichum nymphaeae SA-01.</title>
        <authorList>
            <person name="Baroncelli R."/>
            <person name="Thon M.R."/>
        </authorList>
    </citation>
    <scope>NUCLEOTIDE SEQUENCE [LARGE SCALE GENOMIC DNA]</scope>
    <source>
        <strain evidence="2 3">SA-01</strain>
    </source>
</reference>
<dbReference type="EMBL" id="JEMN01001036">
    <property type="protein sequence ID" value="KXH50904.1"/>
    <property type="molecule type" value="Genomic_DNA"/>
</dbReference>
<organism evidence="2 3">
    <name type="scientific">Colletotrichum nymphaeae SA-01</name>
    <dbReference type="NCBI Taxonomy" id="1460502"/>
    <lineage>
        <taxon>Eukaryota</taxon>
        <taxon>Fungi</taxon>
        <taxon>Dikarya</taxon>
        <taxon>Ascomycota</taxon>
        <taxon>Pezizomycotina</taxon>
        <taxon>Sordariomycetes</taxon>
        <taxon>Hypocreomycetidae</taxon>
        <taxon>Glomerellales</taxon>
        <taxon>Glomerellaceae</taxon>
        <taxon>Colletotrichum</taxon>
        <taxon>Colletotrichum acutatum species complex</taxon>
    </lineage>
</organism>
<dbReference type="AlphaFoldDB" id="A0A135TS00"/>
<evidence type="ECO:0000313" key="2">
    <source>
        <dbReference type="EMBL" id="KXH50904.1"/>
    </source>
</evidence>
<dbReference type="OrthoDB" id="4850086at2759"/>
<comment type="caution">
    <text evidence="2">The sequence shown here is derived from an EMBL/GenBank/DDBJ whole genome shotgun (WGS) entry which is preliminary data.</text>
</comment>
<feature type="compositionally biased region" description="Acidic residues" evidence="1">
    <location>
        <begin position="297"/>
        <end position="310"/>
    </location>
</feature>
<feature type="region of interest" description="Disordered" evidence="1">
    <location>
        <begin position="217"/>
        <end position="247"/>
    </location>
</feature>
<keyword evidence="3" id="KW-1185">Reference proteome</keyword>
<feature type="compositionally biased region" description="Polar residues" evidence="1">
    <location>
        <begin position="100"/>
        <end position="111"/>
    </location>
</feature>
<gene>
    <name evidence="2" type="ORF">CNYM01_03358</name>
</gene>
<feature type="compositionally biased region" description="Basic and acidic residues" evidence="1">
    <location>
        <begin position="351"/>
        <end position="362"/>
    </location>
</feature>
<evidence type="ECO:0000256" key="1">
    <source>
        <dbReference type="SAM" id="MobiDB-lite"/>
    </source>
</evidence>
<protein>
    <submittedName>
        <fullName evidence="2">Uncharacterized protein</fullName>
    </submittedName>
</protein>
<feature type="compositionally biased region" description="Low complexity" evidence="1">
    <location>
        <begin position="370"/>
        <end position="393"/>
    </location>
</feature>
<sequence>MAVSVASKPVFAEGEEERLRDIAVAALAAMYKSKMDEERVARRVGLVSLASPTQDTSPEPVASGTPAITIGSRDPPGGKSPSPVPERVRGFTAINKPAIHQSQEAGSSNGSRPAPRHPLPTSRPHKQQAQEVNKDNRQPPSPPAVKPATGSKAVPVARKKTQTKAAAAANDKTRTNAATPADKKPQKKATTGEREICKCSKCLESSPEGIEQCAKTKKEHIRADRERNKGMRPPEPCDRCSSSKNGDECFYSGGKVCSRCMKLKESCSFNPVPGKGRKRDQDKVKREQKKKQTESPAGDEDTDEAEEVLEVVEPPKKKTRTRASKKSPPAAQQPFVGSPAGDETGEPPAAVDRERSSSDDGSRTIGGSPSSSGATDGESGESSSSEPCGSPPGKARVEDSHDS</sequence>
<evidence type="ECO:0000313" key="3">
    <source>
        <dbReference type="Proteomes" id="UP000070054"/>
    </source>
</evidence>
<proteinExistence type="predicted"/>
<accession>A0A135TS00</accession>
<feature type="compositionally biased region" description="Basic and acidic residues" evidence="1">
    <location>
        <begin position="279"/>
        <end position="293"/>
    </location>
</feature>
<feature type="region of interest" description="Disordered" evidence="1">
    <location>
        <begin position="266"/>
        <end position="403"/>
    </location>
</feature>
<name>A0A135TS00_9PEZI</name>